<name>S4Y1M7_SORCE</name>
<reference evidence="2 3" key="1">
    <citation type="journal article" date="2013" name="Sci. Rep.">
        <title>Extraordinary expansion of a Sorangium cellulosum genome from an alkaline milieu.</title>
        <authorList>
            <person name="Han K."/>
            <person name="Li Z.F."/>
            <person name="Peng R."/>
            <person name="Zhu L.P."/>
            <person name="Zhou T."/>
            <person name="Wang L.G."/>
            <person name="Li S.G."/>
            <person name="Zhang X.B."/>
            <person name="Hu W."/>
            <person name="Wu Z.H."/>
            <person name="Qin N."/>
            <person name="Li Y.Z."/>
        </authorList>
    </citation>
    <scope>NUCLEOTIDE SEQUENCE [LARGE SCALE GENOMIC DNA]</scope>
    <source>
        <strain evidence="2 3">So0157-2</strain>
    </source>
</reference>
<proteinExistence type="predicted"/>
<accession>S4Y1M7</accession>
<dbReference type="STRING" id="1254432.SCE1572_30220"/>
<protein>
    <submittedName>
        <fullName evidence="2">Uncharacterized protein</fullName>
    </submittedName>
</protein>
<organism evidence="2 3">
    <name type="scientific">Sorangium cellulosum So0157-2</name>
    <dbReference type="NCBI Taxonomy" id="1254432"/>
    <lineage>
        <taxon>Bacteria</taxon>
        <taxon>Pseudomonadati</taxon>
        <taxon>Myxococcota</taxon>
        <taxon>Polyangia</taxon>
        <taxon>Polyangiales</taxon>
        <taxon>Polyangiaceae</taxon>
        <taxon>Sorangium</taxon>
    </lineage>
</organism>
<evidence type="ECO:0000256" key="1">
    <source>
        <dbReference type="SAM" id="MobiDB-lite"/>
    </source>
</evidence>
<dbReference type="HOGENOM" id="CLU_2994351_0_0_7"/>
<dbReference type="AlphaFoldDB" id="S4Y1M7"/>
<dbReference type="Proteomes" id="UP000014803">
    <property type="component" value="Chromosome"/>
</dbReference>
<dbReference type="EMBL" id="CP003969">
    <property type="protein sequence ID" value="AGP38386.1"/>
    <property type="molecule type" value="Genomic_DNA"/>
</dbReference>
<feature type="compositionally biased region" description="Low complexity" evidence="1">
    <location>
        <begin position="1"/>
        <end position="24"/>
    </location>
</feature>
<dbReference type="KEGG" id="scu:SCE1572_30220"/>
<evidence type="ECO:0000313" key="2">
    <source>
        <dbReference type="EMBL" id="AGP38386.1"/>
    </source>
</evidence>
<sequence>MVGSDIGCPSIGSAISSSSPGHAPNGLDGRDRRDALVTLGLPPEAAAGRRLPPEGFR</sequence>
<gene>
    <name evidence="2" type="ORF">SCE1572_30220</name>
</gene>
<feature type="region of interest" description="Disordered" evidence="1">
    <location>
        <begin position="1"/>
        <end position="57"/>
    </location>
</feature>
<evidence type="ECO:0000313" key="3">
    <source>
        <dbReference type="Proteomes" id="UP000014803"/>
    </source>
</evidence>